<evidence type="ECO:0000313" key="2">
    <source>
        <dbReference type="EMBL" id="KAL3499892.1"/>
    </source>
</evidence>
<dbReference type="Gene3D" id="3.30.420.10">
    <property type="entry name" value="Ribonuclease H-like superfamily/Ribonuclease H"/>
    <property type="match status" value="1"/>
</dbReference>
<dbReference type="AlphaFoldDB" id="A0ABD2Y240"/>
<proteinExistence type="predicted"/>
<feature type="domain" description="RNase H type-1" evidence="1">
    <location>
        <begin position="69"/>
        <end position="142"/>
    </location>
</feature>
<keyword evidence="3" id="KW-1185">Reference proteome</keyword>
<accession>A0ABD2Y240</accession>
<dbReference type="InterPro" id="IPR002156">
    <property type="entry name" value="RNaseH_domain"/>
</dbReference>
<organism evidence="2 3">
    <name type="scientific">Cinchona calisaya</name>
    <dbReference type="NCBI Taxonomy" id="153742"/>
    <lineage>
        <taxon>Eukaryota</taxon>
        <taxon>Viridiplantae</taxon>
        <taxon>Streptophyta</taxon>
        <taxon>Embryophyta</taxon>
        <taxon>Tracheophyta</taxon>
        <taxon>Spermatophyta</taxon>
        <taxon>Magnoliopsida</taxon>
        <taxon>eudicotyledons</taxon>
        <taxon>Gunneridae</taxon>
        <taxon>Pentapetalae</taxon>
        <taxon>asterids</taxon>
        <taxon>lamiids</taxon>
        <taxon>Gentianales</taxon>
        <taxon>Rubiaceae</taxon>
        <taxon>Cinchonoideae</taxon>
        <taxon>Cinchoneae</taxon>
        <taxon>Cinchona</taxon>
    </lineage>
</organism>
<protein>
    <recommendedName>
        <fullName evidence="1">RNase H type-1 domain-containing protein</fullName>
    </recommendedName>
</protein>
<comment type="caution">
    <text evidence="2">The sequence shown here is derived from an EMBL/GenBank/DDBJ whole genome shotgun (WGS) entry which is preliminary data.</text>
</comment>
<dbReference type="Pfam" id="PF13456">
    <property type="entry name" value="RVT_3"/>
    <property type="match status" value="1"/>
</dbReference>
<evidence type="ECO:0000259" key="1">
    <source>
        <dbReference type="Pfam" id="PF13456"/>
    </source>
</evidence>
<dbReference type="InterPro" id="IPR036397">
    <property type="entry name" value="RNaseH_sf"/>
</dbReference>
<dbReference type="Proteomes" id="UP001630127">
    <property type="component" value="Unassembled WGS sequence"/>
</dbReference>
<gene>
    <name evidence="2" type="ORF">ACH5RR_038985</name>
</gene>
<name>A0ABD2Y240_9GENT</name>
<sequence>MELRDVRRFKNQCPDSFVTIQKSIGEWNEFDWSNKEIREESISETNAQFWSEPNAVTLAKGMRLMVATARNHQERRVGIGIVAVNDQDHIQTIWGLHEGLKTSQDQEIAEAIRFALIKAAEHGWKEIPVEDDNKVVIEMLTRMQ</sequence>
<reference evidence="2 3" key="1">
    <citation type="submission" date="2024-11" db="EMBL/GenBank/DDBJ databases">
        <title>A near-complete genome assembly of Cinchona calisaya.</title>
        <authorList>
            <person name="Lian D.C."/>
            <person name="Zhao X.W."/>
            <person name="Wei L."/>
        </authorList>
    </citation>
    <scope>NUCLEOTIDE SEQUENCE [LARGE SCALE GENOMIC DNA]</scope>
    <source>
        <tissue evidence="2">Nenye</tissue>
    </source>
</reference>
<dbReference type="EMBL" id="JBJUIK010000016">
    <property type="protein sequence ID" value="KAL3499892.1"/>
    <property type="molecule type" value="Genomic_DNA"/>
</dbReference>
<evidence type="ECO:0000313" key="3">
    <source>
        <dbReference type="Proteomes" id="UP001630127"/>
    </source>
</evidence>